<dbReference type="Gene3D" id="3.30.1360.20">
    <property type="entry name" value="Transcriptional coactivator/pterin dehydratase"/>
    <property type="match status" value="1"/>
</dbReference>
<sequence length="185" mass="20574">MKRGLLLLLTARSGRGGLGVISQVPFFFVIPSRSQQHRNCVRMSTTAGRCEPCSSLNESAVLPVESIKDELNGMPLWRLVENGDDSPLKISRSFVAKNFQAALDCINAMGAIAEREGHHPDFHLTEYRSVEIVLFTHKLRGITTNDLVLARMFDSEVQVSYSPKWLRDHPEAASNTTTIYQGGTK</sequence>
<evidence type="ECO:0000256" key="2">
    <source>
        <dbReference type="ARBA" id="ARBA00006472"/>
    </source>
</evidence>
<dbReference type="PANTHER" id="PTHR12599">
    <property type="entry name" value="PTERIN-4-ALPHA-CARBINOLAMINE DEHYDRATASE"/>
    <property type="match status" value="1"/>
</dbReference>
<gene>
    <name evidence="6" type="ORF">CTEN0397_LOCUS1096</name>
</gene>
<dbReference type="InterPro" id="IPR036428">
    <property type="entry name" value="PCD_sf"/>
</dbReference>
<dbReference type="GO" id="GO:0006729">
    <property type="term" value="P:tetrahydrobiopterin biosynthetic process"/>
    <property type="evidence" value="ECO:0007669"/>
    <property type="project" value="InterPro"/>
</dbReference>
<evidence type="ECO:0000256" key="5">
    <source>
        <dbReference type="ARBA" id="ARBA00030497"/>
    </source>
</evidence>
<dbReference type="GO" id="GO:0008124">
    <property type="term" value="F:4-alpha-hydroxytetrahydrobiopterin dehydratase activity"/>
    <property type="evidence" value="ECO:0007669"/>
    <property type="project" value="UniProtKB-EC"/>
</dbReference>
<dbReference type="AlphaFoldDB" id="A0A7S1GID6"/>
<dbReference type="Pfam" id="PF01329">
    <property type="entry name" value="Pterin_4a"/>
    <property type="match status" value="1"/>
</dbReference>
<dbReference type="InterPro" id="IPR001533">
    <property type="entry name" value="Pterin_deHydtase"/>
</dbReference>
<dbReference type="EMBL" id="HBFW01001720">
    <property type="protein sequence ID" value="CAD8930076.1"/>
    <property type="molecule type" value="Transcribed_RNA"/>
</dbReference>
<dbReference type="PANTHER" id="PTHR12599:SF0">
    <property type="entry name" value="PTERIN-4-ALPHA-CARBINOLAMINE DEHYDRATASE"/>
    <property type="match status" value="1"/>
</dbReference>
<proteinExistence type="inferred from homology"/>
<dbReference type="EC" id="4.2.1.96" evidence="3"/>
<evidence type="ECO:0000256" key="1">
    <source>
        <dbReference type="ARBA" id="ARBA00001554"/>
    </source>
</evidence>
<evidence type="ECO:0000313" key="6">
    <source>
        <dbReference type="EMBL" id="CAD8930076.1"/>
    </source>
</evidence>
<dbReference type="SUPFAM" id="SSF55248">
    <property type="entry name" value="PCD-like"/>
    <property type="match status" value="1"/>
</dbReference>
<evidence type="ECO:0000256" key="3">
    <source>
        <dbReference type="ARBA" id="ARBA00013252"/>
    </source>
</evidence>
<organism evidence="6">
    <name type="scientific">Cyclophora tenuis</name>
    <name type="common">Marine diatom</name>
    <dbReference type="NCBI Taxonomy" id="216820"/>
    <lineage>
        <taxon>Eukaryota</taxon>
        <taxon>Sar</taxon>
        <taxon>Stramenopiles</taxon>
        <taxon>Ochrophyta</taxon>
        <taxon>Bacillariophyta</taxon>
        <taxon>Fragilariophyceae</taxon>
        <taxon>Fragilariophycidae</taxon>
        <taxon>Cyclophorales</taxon>
        <taxon>Cyclophoraceae</taxon>
        <taxon>Cyclophora</taxon>
    </lineage>
</organism>
<keyword evidence="4" id="KW-0456">Lyase</keyword>
<reference evidence="6" key="1">
    <citation type="submission" date="2021-01" db="EMBL/GenBank/DDBJ databases">
        <authorList>
            <person name="Corre E."/>
            <person name="Pelletier E."/>
            <person name="Niang G."/>
            <person name="Scheremetjew M."/>
            <person name="Finn R."/>
            <person name="Kale V."/>
            <person name="Holt S."/>
            <person name="Cochrane G."/>
            <person name="Meng A."/>
            <person name="Brown T."/>
            <person name="Cohen L."/>
        </authorList>
    </citation>
    <scope>NUCLEOTIDE SEQUENCE</scope>
    <source>
        <strain evidence="6">ECT3854</strain>
    </source>
</reference>
<name>A0A7S1GID6_CYCTE</name>
<accession>A0A7S1GID6</accession>
<evidence type="ECO:0000256" key="4">
    <source>
        <dbReference type="ARBA" id="ARBA00023239"/>
    </source>
</evidence>
<protein>
    <recommendedName>
        <fullName evidence="3">4a-hydroxytetrahydrobiopterin dehydratase</fullName>
        <ecNumber evidence="3">4.2.1.96</ecNumber>
    </recommendedName>
    <alternativeName>
        <fullName evidence="5">4-alpha-hydroxy-tetrahydropterin dehydratase</fullName>
    </alternativeName>
</protein>
<comment type="catalytic activity">
    <reaction evidence="1">
        <text>(4aS,6R)-4a-hydroxy-L-erythro-5,6,7,8-tetrahydrobiopterin = (6R)-L-erythro-6,7-dihydrobiopterin + H2O</text>
        <dbReference type="Rhea" id="RHEA:11920"/>
        <dbReference type="ChEBI" id="CHEBI:15377"/>
        <dbReference type="ChEBI" id="CHEBI:15642"/>
        <dbReference type="ChEBI" id="CHEBI:43120"/>
        <dbReference type="EC" id="4.2.1.96"/>
    </reaction>
</comment>
<comment type="similarity">
    <text evidence="2">Belongs to the pterin-4-alpha-carbinolamine dehydratase family.</text>
</comment>